<dbReference type="InterPro" id="IPR001304">
    <property type="entry name" value="C-type_lectin-like"/>
</dbReference>
<dbReference type="PROSITE" id="PS50041">
    <property type="entry name" value="C_TYPE_LECTIN_2"/>
    <property type="match status" value="1"/>
</dbReference>
<feature type="disulfide bond" evidence="20">
    <location>
        <begin position="159"/>
        <end position="168"/>
    </location>
</feature>
<dbReference type="SUPFAM" id="SSF57535">
    <property type="entry name" value="Complement control module/SCR domain"/>
    <property type="match status" value="4"/>
</dbReference>
<feature type="domain" description="Sushi" evidence="24">
    <location>
        <begin position="166"/>
        <end position="230"/>
    </location>
</feature>
<dbReference type="InterPro" id="IPR002396">
    <property type="entry name" value="Selectin_superfamily"/>
</dbReference>
<evidence type="ECO:0000259" key="22">
    <source>
        <dbReference type="PROSITE" id="PS50026"/>
    </source>
</evidence>
<keyword evidence="6" id="KW-0479">Metal-binding</keyword>
<keyword evidence="5 21" id="KW-0768">Sushi</keyword>
<evidence type="ECO:0000256" key="1">
    <source>
        <dbReference type="ARBA" id="ARBA00004251"/>
    </source>
</evidence>
<dbReference type="AlphaFoldDB" id="A0A3B4U048"/>
<comment type="subcellular location">
    <subcellularLocation>
        <location evidence="1">Cell membrane</location>
        <topology evidence="1">Single-pass type I membrane protein</topology>
    </subcellularLocation>
</comment>
<evidence type="ECO:0000256" key="9">
    <source>
        <dbReference type="ARBA" id="ARBA00022737"/>
    </source>
</evidence>
<keyword evidence="4 20" id="KW-0245">EGF-like domain</keyword>
<dbReference type="PROSITE" id="PS50026">
    <property type="entry name" value="EGF_3"/>
    <property type="match status" value="1"/>
</dbReference>
<dbReference type="SMART" id="SM00034">
    <property type="entry name" value="CLECT"/>
    <property type="match status" value="1"/>
</dbReference>
<evidence type="ECO:0000256" key="11">
    <source>
        <dbReference type="ARBA" id="ARBA00022889"/>
    </source>
</evidence>
<evidence type="ECO:0000256" key="5">
    <source>
        <dbReference type="ARBA" id="ARBA00022659"/>
    </source>
</evidence>
<evidence type="ECO:0000256" key="13">
    <source>
        <dbReference type="ARBA" id="ARBA00023180"/>
    </source>
</evidence>
<dbReference type="PANTHER" id="PTHR19325">
    <property type="entry name" value="COMPLEMENT COMPONENT-RELATED SUSHI DOMAIN-CONTAINING"/>
    <property type="match status" value="1"/>
</dbReference>
<dbReference type="InterPro" id="IPR000436">
    <property type="entry name" value="Sushi_SCR_CCP_dom"/>
</dbReference>
<feature type="domain" description="Sushi" evidence="24">
    <location>
        <begin position="293"/>
        <end position="354"/>
    </location>
</feature>
<dbReference type="PANTHER" id="PTHR19325:SF493">
    <property type="entry name" value="E-SELECTIN"/>
    <property type="match status" value="1"/>
</dbReference>
<feature type="disulfide bond" evidence="21">
    <location>
        <begin position="387"/>
        <end position="414"/>
    </location>
</feature>
<evidence type="ECO:0000256" key="2">
    <source>
        <dbReference type="ARBA" id="ARBA00007360"/>
    </source>
</evidence>
<dbReference type="GeneTree" id="ENSGT00940000160168"/>
<evidence type="ECO:0000313" key="25">
    <source>
        <dbReference type="Ensembl" id="ENSSDUP00000011697.1"/>
    </source>
</evidence>
<comment type="similarity">
    <text evidence="2">Belongs to the selectin/LECAM family.</text>
</comment>
<evidence type="ECO:0000259" key="24">
    <source>
        <dbReference type="PROSITE" id="PS50923"/>
    </source>
</evidence>
<evidence type="ECO:0000256" key="20">
    <source>
        <dbReference type="PROSITE-ProRule" id="PRU00076"/>
    </source>
</evidence>
<dbReference type="PROSITE" id="PS50923">
    <property type="entry name" value="SUSHI"/>
    <property type="match status" value="4"/>
</dbReference>
<accession>A0A3B4U048</accession>
<evidence type="ECO:0000256" key="16">
    <source>
        <dbReference type="ARBA" id="ARBA00041401"/>
    </source>
</evidence>
<evidence type="ECO:0000256" key="4">
    <source>
        <dbReference type="ARBA" id="ARBA00022536"/>
    </source>
</evidence>
<evidence type="ECO:0000259" key="23">
    <source>
        <dbReference type="PROSITE" id="PS50041"/>
    </source>
</evidence>
<keyword evidence="9" id="KW-0677">Repeat</keyword>
<feature type="domain" description="EGF-like" evidence="22">
    <location>
        <begin position="134"/>
        <end position="169"/>
    </location>
</feature>
<dbReference type="PROSITE" id="PS01186">
    <property type="entry name" value="EGF_2"/>
    <property type="match status" value="1"/>
</dbReference>
<dbReference type="GO" id="GO:0030246">
    <property type="term" value="F:carbohydrate binding"/>
    <property type="evidence" value="ECO:0007669"/>
    <property type="project" value="UniProtKB-KW"/>
</dbReference>
<keyword evidence="26" id="KW-1185">Reference proteome</keyword>
<sequence>MIVGSSLAVTTLGWTYHYSNKTMNWTEARLYCQSNYTDMVVIQSQIENDYLVSYLPERQGSPYYWIGITKNHMNETWTWIGNNSTWVGNESWAENEPNNNHSTEFCVEIYIKKGKNRGKWNDEKCSHGKRPVCYKAQCNATSCGRGTCQEAIKNITCLCETGFKGDRCQTVLNHTNISGGGMNCSHPIAPYSYNSTCEVRCDEGYELSGGSQMRCEHTGRWTASVPACTIKKCSPIFSPVTGNVTCVDTLEPFSFGSRCNFNCQEGYNLTGDSTLTCLASGQWSKATPTCTVVQCNSLEAPPHASVQCQDPLGVYSYGSICTVQCEEGFDLIGTNMTQCSSQGSWSHTLPVCQAKKCNPINSPPHGSLSCSDPHGSFSFGSRCMTTCDEGFLLNGTANAECTSLGMWSADIAHCSGKENTNCLHPAAVNCSQLVAQLVNSWFRFWHHFIT</sequence>
<reference evidence="25" key="2">
    <citation type="submission" date="2025-09" db="UniProtKB">
        <authorList>
            <consortium name="Ensembl"/>
        </authorList>
    </citation>
    <scope>IDENTIFICATION</scope>
</reference>
<dbReference type="SUPFAM" id="SSF56436">
    <property type="entry name" value="C-type lectin-like"/>
    <property type="match status" value="1"/>
</dbReference>
<dbReference type="InterPro" id="IPR050350">
    <property type="entry name" value="Compl-Cell_Adhes-Reg"/>
</dbReference>
<proteinExistence type="inferred from homology"/>
<dbReference type="SMART" id="SM00032">
    <property type="entry name" value="CCP"/>
    <property type="match status" value="4"/>
</dbReference>
<keyword evidence="12 20" id="KW-1015">Disulfide bond</keyword>
<evidence type="ECO:0000256" key="7">
    <source>
        <dbReference type="ARBA" id="ARBA00022729"/>
    </source>
</evidence>
<dbReference type="InterPro" id="IPR016187">
    <property type="entry name" value="CTDL_fold"/>
</dbReference>
<feature type="disulfide bond" evidence="20">
    <location>
        <begin position="138"/>
        <end position="148"/>
    </location>
</feature>
<keyword evidence="8" id="KW-0430">Lectin</keyword>
<keyword evidence="11" id="KW-0130">Cell adhesion</keyword>
<feature type="domain" description="Sushi" evidence="24">
    <location>
        <begin position="231"/>
        <end position="292"/>
    </location>
</feature>
<evidence type="ECO:0000256" key="18">
    <source>
        <dbReference type="ARBA" id="ARBA00043124"/>
    </source>
</evidence>
<comment type="subunit">
    <text evidence="14">Interacts with SELPLG/PSGL1 and PODXL2 through the sialyl Lewis X epitope. SELPLG sulfation appears not to be required for this interaction.</text>
</comment>
<dbReference type="Gene3D" id="3.10.100.10">
    <property type="entry name" value="Mannose-Binding Protein A, subunit A"/>
    <property type="match status" value="1"/>
</dbReference>
<feature type="disulfide bond" evidence="21">
    <location>
        <begin position="263"/>
        <end position="290"/>
    </location>
</feature>
<dbReference type="PROSITE" id="PS00022">
    <property type="entry name" value="EGF_1"/>
    <property type="match status" value="1"/>
</dbReference>
<evidence type="ECO:0000256" key="3">
    <source>
        <dbReference type="ARBA" id="ARBA00022475"/>
    </source>
</evidence>
<dbReference type="Ensembl" id="ENSSDUT00000011914.1">
    <property type="protein sequence ID" value="ENSSDUP00000011697.1"/>
    <property type="gene ID" value="ENSSDUG00000008073.1"/>
</dbReference>
<feature type="domain" description="Sushi" evidence="24">
    <location>
        <begin position="355"/>
        <end position="416"/>
    </location>
</feature>
<comment type="function">
    <text evidence="19">Cell-surface glycoprotein having a role in immunoadhesion. Mediates in the adhesion of blood neutrophils in cytokine-activated endothelium through interaction with SELPLG/PSGL1. May have a role in capillary morphogenesis.</text>
</comment>
<evidence type="ECO:0000256" key="21">
    <source>
        <dbReference type="PROSITE-ProRule" id="PRU00302"/>
    </source>
</evidence>
<dbReference type="PRINTS" id="PR00343">
    <property type="entry name" value="SELECTIN"/>
</dbReference>
<reference evidence="25" key="1">
    <citation type="submission" date="2025-08" db="UniProtKB">
        <authorList>
            <consortium name="Ensembl"/>
        </authorList>
    </citation>
    <scope>IDENTIFICATION</scope>
</reference>
<dbReference type="InterPro" id="IPR000742">
    <property type="entry name" value="EGF"/>
</dbReference>
<dbReference type="CDD" id="cd00033">
    <property type="entry name" value="CCP"/>
    <property type="match status" value="4"/>
</dbReference>
<evidence type="ECO:0000256" key="12">
    <source>
        <dbReference type="ARBA" id="ARBA00023157"/>
    </source>
</evidence>
<dbReference type="GO" id="GO:0007155">
    <property type="term" value="P:cell adhesion"/>
    <property type="evidence" value="ECO:0007669"/>
    <property type="project" value="UniProtKB-KW"/>
</dbReference>
<keyword evidence="13" id="KW-0325">Glycoprotein</keyword>
<dbReference type="GO" id="GO:0005886">
    <property type="term" value="C:plasma membrane"/>
    <property type="evidence" value="ECO:0007669"/>
    <property type="project" value="UniProtKB-SubCell"/>
</dbReference>
<dbReference type="SUPFAM" id="SSF57196">
    <property type="entry name" value="EGF/Laminin"/>
    <property type="match status" value="1"/>
</dbReference>
<protein>
    <recommendedName>
        <fullName evidence="15">E-selectin</fullName>
    </recommendedName>
    <alternativeName>
        <fullName evidence="16">CD62 antigen-like family member E</fullName>
    </alternativeName>
    <alternativeName>
        <fullName evidence="17">Endothelial leukocyte adhesion molecule 1</fullName>
    </alternativeName>
    <alternativeName>
        <fullName evidence="18">Leukocyte-endothelial cell adhesion molecule 2</fullName>
    </alternativeName>
</protein>
<evidence type="ECO:0000256" key="15">
    <source>
        <dbReference type="ARBA" id="ARBA00040812"/>
    </source>
</evidence>
<evidence type="ECO:0000256" key="17">
    <source>
        <dbReference type="ARBA" id="ARBA00042113"/>
    </source>
</evidence>
<evidence type="ECO:0000313" key="26">
    <source>
        <dbReference type="Proteomes" id="UP000261420"/>
    </source>
</evidence>
<keyword evidence="3" id="KW-1003">Cell membrane</keyword>
<feature type="domain" description="C-type lectin" evidence="23">
    <location>
        <begin position="11"/>
        <end position="134"/>
    </location>
</feature>
<evidence type="ECO:0000256" key="14">
    <source>
        <dbReference type="ARBA" id="ARBA00038738"/>
    </source>
</evidence>
<dbReference type="Pfam" id="PF00059">
    <property type="entry name" value="Lectin_C"/>
    <property type="match status" value="1"/>
</dbReference>
<dbReference type="FunFam" id="2.10.70.10:FF:000001">
    <property type="entry name" value="Selectin P"/>
    <property type="match status" value="4"/>
</dbReference>
<organism evidence="25 26">
    <name type="scientific">Seriola dumerili</name>
    <name type="common">Greater amberjack</name>
    <name type="synonym">Caranx dumerili</name>
    <dbReference type="NCBI Taxonomy" id="41447"/>
    <lineage>
        <taxon>Eukaryota</taxon>
        <taxon>Metazoa</taxon>
        <taxon>Chordata</taxon>
        <taxon>Craniata</taxon>
        <taxon>Vertebrata</taxon>
        <taxon>Euteleostomi</taxon>
        <taxon>Actinopterygii</taxon>
        <taxon>Neopterygii</taxon>
        <taxon>Teleostei</taxon>
        <taxon>Neoteleostei</taxon>
        <taxon>Acanthomorphata</taxon>
        <taxon>Carangaria</taxon>
        <taxon>Carangiformes</taxon>
        <taxon>Carangidae</taxon>
        <taxon>Seriola</taxon>
    </lineage>
</organism>
<dbReference type="InterPro" id="IPR035976">
    <property type="entry name" value="Sushi/SCR/CCP_sf"/>
</dbReference>
<keyword evidence="3" id="KW-0472">Membrane</keyword>
<evidence type="ECO:0000256" key="6">
    <source>
        <dbReference type="ARBA" id="ARBA00022723"/>
    </source>
</evidence>
<feature type="disulfide bond" evidence="21">
    <location>
        <begin position="325"/>
        <end position="352"/>
    </location>
</feature>
<dbReference type="Proteomes" id="UP000261420">
    <property type="component" value="Unplaced"/>
</dbReference>
<keyword evidence="7" id="KW-0732">Signal</keyword>
<feature type="disulfide bond" evidence="21">
    <location>
        <begin position="201"/>
        <end position="228"/>
    </location>
</feature>
<dbReference type="GO" id="GO:0046872">
    <property type="term" value="F:metal ion binding"/>
    <property type="evidence" value="ECO:0007669"/>
    <property type="project" value="UniProtKB-KW"/>
</dbReference>
<dbReference type="Gene3D" id="2.10.70.10">
    <property type="entry name" value="Complement Module, domain 1"/>
    <property type="match status" value="4"/>
</dbReference>
<name>A0A3B4U048_SERDU</name>
<evidence type="ECO:0000256" key="19">
    <source>
        <dbReference type="ARBA" id="ARBA00045695"/>
    </source>
</evidence>
<comment type="caution">
    <text evidence="20">Lacks conserved residue(s) required for the propagation of feature annotation.</text>
</comment>
<keyword evidence="10" id="KW-0106">Calcium</keyword>
<dbReference type="InterPro" id="IPR016186">
    <property type="entry name" value="C-type_lectin-like/link_sf"/>
</dbReference>
<evidence type="ECO:0000256" key="8">
    <source>
        <dbReference type="ARBA" id="ARBA00022734"/>
    </source>
</evidence>
<dbReference type="Pfam" id="PF00084">
    <property type="entry name" value="Sushi"/>
    <property type="match status" value="4"/>
</dbReference>
<evidence type="ECO:0000256" key="10">
    <source>
        <dbReference type="ARBA" id="ARBA00022837"/>
    </source>
</evidence>